<feature type="signal peptide" evidence="2">
    <location>
        <begin position="1"/>
        <end position="24"/>
    </location>
</feature>
<organism evidence="3 4">
    <name type="scientific">Leucosporidium creatinivorum</name>
    <dbReference type="NCBI Taxonomy" id="106004"/>
    <lineage>
        <taxon>Eukaryota</taxon>
        <taxon>Fungi</taxon>
        <taxon>Dikarya</taxon>
        <taxon>Basidiomycota</taxon>
        <taxon>Pucciniomycotina</taxon>
        <taxon>Microbotryomycetes</taxon>
        <taxon>Leucosporidiales</taxon>
        <taxon>Leucosporidium</taxon>
    </lineage>
</organism>
<evidence type="ECO:0008006" key="5">
    <source>
        <dbReference type="Google" id="ProtNLM"/>
    </source>
</evidence>
<dbReference type="EMBL" id="MCGR01000013">
    <property type="protein sequence ID" value="ORY87506.1"/>
    <property type="molecule type" value="Genomic_DNA"/>
</dbReference>
<gene>
    <name evidence="3" type="ORF">BCR35DRAFT_302284</name>
</gene>
<comment type="caution">
    <text evidence="3">The sequence shown here is derived from an EMBL/GenBank/DDBJ whole genome shotgun (WGS) entry which is preliminary data.</text>
</comment>
<keyword evidence="2" id="KW-0732">Signal</keyword>
<evidence type="ECO:0000313" key="3">
    <source>
        <dbReference type="EMBL" id="ORY87506.1"/>
    </source>
</evidence>
<dbReference type="AlphaFoldDB" id="A0A1Y2FWF4"/>
<evidence type="ECO:0000256" key="1">
    <source>
        <dbReference type="SAM" id="MobiDB-lite"/>
    </source>
</evidence>
<keyword evidence="4" id="KW-1185">Reference proteome</keyword>
<name>A0A1Y2FWF4_9BASI</name>
<protein>
    <recommendedName>
        <fullName evidence="5">Secreted protein</fullName>
    </recommendedName>
</protein>
<reference evidence="3 4" key="1">
    <citation type="submission" date="2016-07" db="EMBL/GenBank/DDBJ databases">
        <title>Pervasive Adenine N6-methylation of Active Genes in Fungi.</title>
        <authorList>
            <consortium name="DOE Joint Genome Institute"/>
            <person name="Mondo S.J."/>
            <person name="Dannebaum R.O."/>
            <person name="Kuo R.C."/>
            <person name="Labutti K."/>
            <person name="Haridas S."/>
            <person name="Kuo A."/>
            <person name="Salamov A."/>
            <person name="Ahrendt S.R."/>
            <person name="Lipzen A."/>
            <person name="Sullivan W."/>
            <person name="Andreopoulos W.B."/>
            <person name="Clum A."/>
            <person name="Lindquist E."/>
            <person name="Daum C."/>
            <person name="Ramamoorthy G.K."/>
            <person name="Gryganskyi A."/>
            <person name="Culley D."/>
            <person name="Magnuson J.K."/>
            <person name="James T.Y."/>
            <person name="O'Malley M.A."/>
            <person name="Stajich J.E."/>
            <person name="Spatafora J.W."/>
            <person name="Visel A."/>
            <person name="Grigoriev I.V."/>
        </authorList>
    </citation>
    <scope>NUCLEOTIDE SEQUENCE [LARGE SCALE GENOMIC DNA]</scope>
    <source>
        <strain evidence="3 4">62-1032</strain>
    </source>
</reference>
<dbReference type="InParanoid" id="A0A1Y2FWF4"/>
<accession>A0A1Y2FWF4</accession>
<dbReference type="Proteomes" id="UP000193467">
    <property type="component" value="Unassembled WGS sequence"/>
</dbReference>
<evidence type="ECO:0000313" key="4">
    <source>
        <dbReference type="Proteomes" id="UP000193467"/>
    </source>
</evidence>
<proteinExistence type="predicted"/>
<feature type="chain" id="PRO_5012192345" description="Secreted protein" evidence="2">
    <location>
        <begin position="25"/>
        <end position="122"/>
    </location>
</feature>
<feature type="region of interest" description="Disordered" evidence="1">
    <location>
        <begin position="59"/>
        <end position="102"/>
    </location>
</feature>
<feature type="compositionally biased region" description="Low complexity" evidence="1">
    <location>
        <begin position="69"/>
        <end position="85"/>
    </location>
</feature>
<sequence length="122" mass="13843">MVPGLRKWDLIIILAAQLPLLGRLAPLGSPTRPHLNCDYISGCRRGYLIVSCRPCQVPPPPAQEEMRASRAIKSATRARASSSASRENRPATGTQQDPRIVRRWRRLLGRPSRFQRLHRTRQ</sequence>
<evidence type="ECO:0000256" key="2">
    <source>
        <dbReference type="SAM" id="SignalP"/>
    </source>
</evidence>